<dbReference type="Proteomes" id="UP000191686">
    <property type="component" value="Unassembled WGS sequence"/>
</dbReference>
<dbReference type="AlphaFoldDB" id="A0ABD4UE82"/>
<protein>
    <submittedName>
        <fullName evidence="1">Uncharacterized protein</fullName>
    </submittedName>
</protein>
<name>A0ABD4UE82_9BURK</name>
<reference evidence="1 2" key="2">
    <citation type="journal article" date="2017" name="Front. Microbiol.">
        <title>Genomics Reveals a Unique Clone of Burkholderia cenocepacia Harboring an Actively Excising Novel Genomic Island.</title>
        <authorList>
            <person name="Patil P.P."/>
            <person name="Mali S."/>
            <person name="Midha S."/>
            <person name="Gautam V."/>
            <person name="Dash L."/>
            <person name="Kumar S."/>
            <person name="Shastri J."/>
            <person name="Singhal L."/>
            <person name="Patil P.B."/>
        </authorList>
    </citation>
    <scope>NUCLEOTIDE SEQUENCE [LARGE SCALE GENOMIC DNA]</scope>
    <source>
        <strain evidence="1 2">BC-19</strain>
    </source>
</reference>
<dbReference type="EMBL" id="JYMX02000010">
    <property type="protein sequence ID" value="MCW3712640.1"/>
    <property type="molecule type" value="Genomic_DNA"/>
</dbReference>
<reference evidence="1 2" key="1">
    <citation type="journal article" date="2017" name="Front. Microbiol.">
        <title>Genomics reveals a unique clone of Burkholderia cenocepacia harbouring an actively excising novel genomic island.</title>
        <authorList>
            <person name="Patil P."/>
            <person name="Mali S."/>
            <person name="Midha S."/>
            <person name="Gautam V."/>
            <person name="Dash L."/>
            <person name="Kumar S."/>
            <person name="Shastri J."/>
            <person name="Singhal L."/>
            <person name="Patil P.B."/>
        </authorList>
    </citation>
    <scope>NUCLEOTIDE SEQUENCE [LARGE SCALE GENOMIC DNA]</scope>
    <source>
        <strain evidence="1 2">BC-19</strain>
    </source>
</reference>
<dbReference type="RefSeq" id="WP_080323284.1">
    <property type="nucleotide sequence ID" value="NZ_JANLBS010000054.1"/>
</dbReference>
<proteinExistence type="predicted"/>
<evidence type="ECO:0000313" key="2">
    <source>
        <dbReference type="Proteomes" id="UP000191686"/>
    </source>
</evidence>
<sequence length="148" mass="16083">MSTSVEIEENCHCAHCGRTSCTVAYKDFWGHVVHTSRCDLCGYVIEFDYGCGSMDDPTITANKREGIIVVNDRFIPGSLVGAQSLAAMLSREQEPLQRCWYVAGVTGQAVQVIEDLEGAENSAEALQHANELFARVALRTDAVAGMPV</sequence>
<organism evidence="1 2">
    <name type="scientific">Burkholderia cenocepacia</name>
    <dbReference type="NCBI Taxonomy" id="95486"/>
    <lineage>
        <taxon>Bacteria</taxon>
        <taxon>Pseudomonadati</taxon>
        <taxon>Pseudomonadota</taxon>
        <taxon>Betaproteobacteria</taxon>
        <taxon>Burkholderiales</taxon>
        <taxon>Burkholderiaceae</taxon>
        <taxon>Burkholderia</taxon>
        <taxon>Burkholderia cepacia complex</taxon>
    </lineage>
</organism>
<evidence type="ECO:0000313" key="1">
    <source>
        <dbReference type="EMBL" id="MCW3712640.1"/>
    </source>
</evidence>
<comment type="caution">
    <text evidence="1">The sequence shown here is derived from an EMBL/GenBank/DDBJ whole genome shotgun (WGS) entry which is preliminary data.</text>
</comment>
<gene>
    <name evidence="1" type="ORF">UE95_015230</name>
</gene>
<accession>A0ABD4UE82</accession>